<dbReference type="EMBL" id="CP002656">
    <property type="protein sequence ID" value="AEB95055.1"/>
    <property type="molecule type" value="Genomic_DNA"/>
</dbReference>
<dbReference type="InterPro" id="IPR050154">
    <property type="entry name" value="UbiB_kinase"/>
</dbReference>
<dbReference type="STRING" id="1006006.Mcup_0950"/>
<dbReference type="SUPFAM" id="SSF56112">
    <property type="entry name" value="Protein kinase-like (PK-like)"/>
    <property type="match status" value="1"/>
</dbReference>
<dbReference type="PANTHER" id="PTHR10566">
    <property type="entry name" value="CHAPERONE-ACTIVITY OF BC1 COMPLEX CABC1 -RELATED"/>
    <property type="match status" value="1"/>
</dbReference>
<sequence>MSISRAITILRKMTPRVLKYRDFRKRILKGEKVPREELEEEARKFVDTMIELGPTFIKFGQVLSVRADVLPQEYMKELQRLQDEVPPAKFDEVKEVIFREAGDVIQEVDPRPLAAASLGQVHVGLSKDGRKVAIKVNRPGVEEILREDISVIKTFLPLTRLILDSSLVETLSMIFRQFSSRIFEELNYEREAFYTSKLREELEGFRVKIPRTVKATKRVLVMEYIKGYKITSQEALNKFDRKALAWRVFKTFVYPVLTSDYFHADPHPGNVAIDDEGYIILYDFGMAGFIDRETRIKLIRMYVTISRGDPLTLVNVLDQLGAIQPYADRKVLAKGFDLMIREMKGVPVDQLELEEFNRLASEAFFKFPLRLPEKIALYFRMSSVLEGTCRMIDPDFDFLPNLVRLVEEEGLMRLAIIDEVMDYVNYFTTQVKERMLRTPIQERRREKRWIGLPVVLASFPVYLFLGDVPSILVALLGITITLSLP</sequence>
<reference evidence="3 4" key="1">
    <citation type="journal article" date="2011" name="J. Bacteriol.">
        <title>Complete genome sequence of Metallosphaera cuprina, a metal sulfide-oxidizing archaeon from a hot spring.</title>
        <authorList>
            <person name="Liu L.J."/>
            <person name="You X.Y."/>
            <person name="Zheng H."/>
            <person name="Wang S."/>
            <person name="Jiang C.Y."/>
            <person name="Liu S.J."/>
        </authorList>
    </citation>
    <scope>NUCLEOTIDE SEQUENCE [LARGE SCALE GENOMIC DNA]</scope>
    <source>
        <strain evidence="3 4">Ar-4</strain>
    </source>
</reference>
<name>F4G2K7_METCR</name>
<dbReference type="InterPro" id="IPR004147">
    <property type="entry name" value="ABC1_dom"/>
</dbReference>
<feature type="domain" description="Protein kinase" evidence="2">
    <location>
        <begin position="107"/>
        <end position="411"/>
    </location>
</feature>
<dbReference type="GeneID" id="10493141"/>
<dbReference type="GO" id="GO:0005524">
    <property type="term" value="F:ATP binding"/>
    <property type="evidence" value="ECO:0007669"/>
    <property type="project" value="InterPro"/>
</dbReference>
<dbReference type="RefSeq" id="WP_013737553.1">
    <property type="nucleotide sequence ID" value="NC_015435.1"/>
</dbReference>
<dbReference type="KEGG" id="mcn:Mcup_0950"/>
<organism evidence="3 4">
    <name type="scientific">Metallosphaera cuprina (strain Ar-4)</name>
    <dbReference type="NCBI Taxonomy" id="1006006"/>
    <lineage>
        <taxon>Archaea</taxon>
        <taxon>Thermoproteota</taxon>
        <taxon>Thermoprotei</taxon>
        <taxon>Sulfolobales</taxon>
        <taxon>Sulfolobaceae</taxon>
        <taxon>Metallosphaera</taxon>
    </lineage>
</organism>
<evidence type="ECO:0000259" key="2">
    <source>
        <dbReference type="PROSITE" id="PS50011"/>
    </source>
</evidence>
<evidence type="ECO:0000313" key="3">
    <source>
        <dbReference type="EMBL" id="AEB95055.1"/>
    </source>
</evidence>
<dbReference type="PATRIC" id="fig|1006006.8.peg.945"/>
<keyword evidence="4" id="KW-1185">Reference proteome</keyword>
<accession>F4G2K7</accession>
<dbReference type="Gene3D" id="1.10.510.10">
    <property type="entry name" value="Transferase(Phosphotransferase) domain 1"/>
    <property type="match status" value="1"/>
</dbReference>
<dbReference type="CDD" id="cd05121">
    <property type="entry name" value="ABC1_ADCK3-like"/>
    <property type="match status" value="1"/>
</dbReference>
<comment type="similarity">
    <text evidence="1">Belongs to the protein kinase superfamily. ADCK protein kinase family.</text>
</comment>
<protein>
    <recommendedName>
        <fullName evidence="2">Protein kinase domain-containing protein</fullName>
    </recommendedName>
</protein>
<dbReference type="Pfam" id="PF03109">
    <property type="entry name" value="ABC1"/>
    <property type="match status" value="1"/>
</dbReference>
<dbReference type="AlphaFoldDB" id="F4G2K7"/>
<dbReference type="eggNOG" id="arCOG01189">
    <property type="taxonomic scope" value="Archaea"/>
</dbReference>
<evidence type="ECO:0000313" key="4">
    <source>
        <dbReference type="Proteomes" id="UP000007812"/>
    </source>
</evidence>
<proteinExistence type="inferred from homology"/>
<dbReference type="PANTHER" id="PTHR10566:SF113">
    <property type="entry name" value="PROTEIN ACTIVITY OF BC1 COMPLEX KINASE 7, CHLOROPLASTIC"/>
    <property type="match status" value="1"/>
</dbReference>
<dbReference type="PROSITE" id="PS50011">
    <property type="entry name" value="PROTEIN_KINASE_DOM"/>
    <property type="match status" value="1"/>
</dbReference>
<dbReference type="InterPro" id="IPR011009">
    <property type="entry name" value="Kinase-like_dom_sf"/>
</dbReference>
<dbReference type="GO" id="GO:0004672">
    <property type="term" value="F:protein kinase activity"/>
    <property type="evidence" value="ECO:0007669"/>
    <property type="project" value="InterPro"/>
</dbReference>
<dbReference type="InterPro" id="IPR000719">
    <property type="entry name" value="Prot_kinase_dom"/>
</dbReference>
<gene>
    <name evidence="3" type="ordered locus">Mcup_0950</name>
</gene>
<dbReference type="HOGENOM" id="CLU_006533_0_3_2"/>
<evidence type="ECO:0000256" key="1">
    <source>
        <dbReference type="ARBA" id="ARBA00009670"/>
    </source>
</evidence>
<dbReference type="Proteomes" id="UP000007812">
    <property type="component" value="Chromosome"/>
</dbReference>